<dbReference type="AlphaFoldDB" id="A0A0C3BLP7"/>
<evidence type="ECO:0000259" key="2">
    <source>
        <dbReference type="Pfam" id="PF20152"/>
    </source>
</evidence>
<proteinExistence type="predicted"/>
<accession>A0A0C3BLP7</accession>
<protein>
    <recommendedName>
        <fullName evidence="2">DUF6534 domain-containing protein</fullName>
    </recommendedName>
</protein>
<feature type="transmembrane region" description="Helical" evidence="1">
    <location>
        <begin position="125"/>
        <end position="148"/>
    </location>
</feature>
<dbReference type="HOGENOM" id="CLU_046025_5_4_1"/>
<sequence length="319" mass="35245">MSGSATLDPSYALDNSMGAMMIGVIVSAILHGITLLQAFIYWTKYKKDAWYLKSLVLTTVTFDAIHLAMISHSVYHYVVSNFHRPDRLQYLVWTVLMEALFTGVNAGIVQTFYTFRIYRLSKRNFWLTGGILFLILATTGCGTAWVILSMQLETYRQLLEISPLTITINALSTTVDITIAASLCFLLHRARTGFKRSDTIINQLIVFVVNTGVLTTACAISSLICLIASPNSLIYATFYFCIGRLYTNSFLATLNARRSFSSNVDDSNHMMMSVPTSVISPHGTTNSKLQNIAIRIDTSTTKEGLNGDGDNSVGHAEAI</sequence>
<evidence type="ECO:0000256" key="1">
    <source>
        <dbReference type="SAM" id="Phobius"/>
    </source>
</evidence>
<organism evidence="3 4">
    <name type="scientific">Hebeloma cylindrosporum</name>
    <dbReference type="NCBI Taxonomy" id="76867"/>
    <lineage>
        <taxon>Eukaryota</taxon>
        <taxon>Fungi</taxon>
        <taxon>Dikarya</taxon>
        <taxon>Basidiomycota</taxon>
        <taxon>Agaricomycotina</taxon>
        <taxon>Agaricomycetes</taxon>
        <taxon>Agaricomycetidae</taxon>
        <taxon>Agaricales</taxon>
        <taxon>Agaricineae</taxon>
        <taxon>Hymenogastraceae</taxon>
        <taxon>Hebeloma</taxon>
    </lineage>
</organism>
<feature type="transmembrane region" description="Helical" evidence="1">
    <location>
        <begin position="90"/>
        <end position="113"/>
    </location>
</feature>
<dbReference type="PANTHER" id="PTHR40465:SF1">
    <property type="entry name" value="DUF6534 DOMAIN-CONTAINING PROTEIN"/>
    <property type="match status" value="1"/>
</dbReference>
<dbReference type="Proteomes" id="UP000053424">
    <property type="component" value="Unassembled WGS sequence"/>
</dbReference>
<reference evidence="4" key="2">
    <citation type="submission" date="2015-01" db="EMBL/GenBank/DDBJ databases">
        <title>Evolutionary Origins and Diversification of the Mycorrhizal Mutualists.</title>
        <authorList>
            <consortium name="DOE Joint Genome Institute"/>
            <consortium name="Mycorrhizal Genomics Consortium"/>
            <person name="Kohler A."/>
            <person name="Kuo A."/>
            <person name="Nagy L.G."/>
            <person name="Floudas D."/>
            <person name="Copeland A."/>
            <person name="Barry K.W."/>
            <person name="Cichocki N."/>
            <person name="Veneault-Fourrey C."/>
            <person name="LaButti K."/>
            <person name="Lindquist E.A."/>
            <person name="Lipzen A."/>
            <person name="Lundell T."/>
            <person name="Morin E."/>
            <person name="Murat C."/>
            <person name="Riley R."/>
            <person name="Ohm R."/>
            <person name="Sun H."/>
            <person name="Tunlid A."/>
            <person name="Henrissat B."/>
            <person name="Grigoriev I.V."/>
            <person name="Hibbett D.S."/>
            <person name="Martin F."/>
        </authorList>
    </citation>
    <scope>NUCLEOTIDE SEQUENCE [LARGE SCALE GENOMIC DNA]</scope>
    <source>
        <strain evidence="4">h7</strain>
    </source>
</reference>
<feature type="transmembrane region" description="Helical" evidence="1">
    <location>
        <begin position="55"/>
        <end position="78"/>
    </location>
</feature>
<gene>
    <name evidence="3" type="ORF">M413DRAFT_448401</name>
</gene>
<dbReference type="Pfam" id="PF20152">
    <property type="entry name" value="DUF6534"/>
    <property type="match status" value="1"/>
</dbReference>
<dbReference type="STRING" id="686832.A0A0C3BLP7"/>
<dbReference type="InterPro" id="IPR045339">
    <property type="entry name" value="DUF6534"/>
</dbReference>
<keyword evidence="1" id="KW-0812">Transmembrane</keyword>
<keyword evidence="1" id="KW-0472">Membrane</keyword>
<dbReference type="PANTHER" id="PTHR40465">
    <property type="entry name" value="CHROMOSOME 1, WHOLE GENOME SHOTGUN SEQUENCE"/>
    <property type="match status" value="1"/>
</dbReference>
<feature type="transmembrane region" description="Helical" evidence="1">
    <location>
        <begin position="233"/>
        <end position="254"/>
    </location>
</feature>
<keyword evidence="4" id="KW-1185">Reference proteome</keyword>
<feature type="domain" description="DUF6534" evidence="2">
    <location>
        <begin position="172"/>
        <end position="259"/>
    </location>
</feature>
<feature type="transmembrane region" description="Helical" evidence="1">
    <location>
        <begin position="168"/>
        <end position="188"/>
    </location>
</feature>
<reference evidence="3 4" key="1">
    <citation type="submission" date="2014-04" db="EMBL/GenBank/DDBJ databases">
        <authorList>
            <consortium name="DOE Joint Genome Institute"/>
            <person name="Kuo A."/>
            <person name="Gay G."/>
            <person name="Dore J."/>
            <person name="Kohler A."/>
            <person name="Nagy L.G."/>
            <person name="Floudas D."/>
            <person name="Copeland A."/>
            <person name="Barry K.W."/>
            <person name="Cichocki N."/>
            <person name="Veneault-Fourrey C."/>
            <person name="LaButti K."/>
            <person name="Lindquist E.A."/>
            <person name="Lipzen A."/>
            <person name="Lundell T."/>
            <person name="Morin E."/>
            <person name="Murat C."/>
            <person name="Sun H."/>
            <person name="Tunlid A."/>
            <person name="Henrissat B."/>
            <person name="Grigoriev I.V."/>
            <person name="Hibbett D.S."/>
            <person name="Martin F."/>
            <person name="Nordberg H.P."/>
            <person name="Cantor M.N."/>
            <person name="Hua S.X."/>
        </authorList>
    </citation>
    <scope>NUCLEOTIDE SEQUENCE [LARGE SCALE GENOMIC DNA]</scope>
    <source>
        <strain evidence="4">h7</strain>
    </source>
</reference>
<evidence type="ECO:0000313" key="4">
    <source>
        <dbReference type="Proteomes" id="UP000053424"/>
    </source>
</evidence>
<keyword evidence="1" id="KW-1133">Transmembrane helix</keyword>
<feature type="transmembrane region" description="Helical" evidence="1">
    <location>
        <begin position="200"/>
        <end position="227"/>
    </location>
</feature>
<feature type="transmembrane region" description="Helical" evidence="1">
    <location>
        <begin position="20"/>
        <end position="43"/>
    </location>
</feature>
<dbReference type="OrthoDB" id="3263055at2759"/>
<name>A0A0C3BLP7_HEBCY</name>
<dbReference type="EMBL" id="KN831796">
    <property type="protein sequence ID" value="KIM37605.1"/>
    <property type="molecule type" value="Genomic_DNA"/>
</dbReference>
<evidence type="ECO:0000313" key="3">
    <source>
        <dbReference type="EMBL" id="KIM37605.1"/>
    </source>
</evidence>